<evidence type="ECO:0000313" key="2">
    <source>
        <dbReference type="Proteomes" id="UP000665561"/>
    </source>
</evidence>
<name>A0ABW9XNQ2_9BACL</name>
<gene>
    <name evidence="1" type="ORF">GT019_10270</name>
</gene>
<keyword evidence="2" id="KW-1185">Reference proteome</keyword>
<evidence type="ECO:0000313" key="1">
    <source>
        <dbReference type="EMBL" id="NBD24256.1"/>
    </source>
</evidence>
<protein>
    <submittedName>
        <fullName evidence="1">WYL domain-containing protein</fullName>
    </submittedName>
</protein>
<dbReference type="PROSITE" id="PS52050">
    <property type="entry name" value="WYL"/>
    <property type="match status" value="1"/>
</dbReference>
<dbReference type="EMBL" id="JAAAMV010000005">
    <property type="protein sequence ID" value="NBD24256.1"/>
    <property type="molecule type" value="Genomic_DNA"/>
</dbReference>
<dbReference type="RefSeq" id="WP_161743058.1">
    <property type="nucleotide sequence ID" value="NZ_JAAAMV010000005.1"/>
</dbReference>
<accession>A0ABW9XNQ2</accession>
<sequence length="278" mass="31546">MSLFEKIFNYQIISRLDESGSFALTSQERTWLKTMLAHDASADAFTEETLLKLRELLADEAATDIRDVIVEKAKSQERQVYHPLLRPIRRIILQNGGIRLTFKVKHGGVKANQTGFPVKMEYNMVKREWYLLWCSTRSRSLMSTKLKNIVSIEAMDLPDGKAESMKARVALLLDQRKEHAVIQVMPTFNAELSRILYAFSCFDKSVDYDEDAALYQIRVAYLADESEFLLSKIRFLGLRVKVVDGDNLKRRMAETAAKALGRYGLGVTESDAPPAVSG</sequence>
<organism evidence="1 2">
    <name type="scientific">Paenibacillus glycinis</name>
    <dbReference type="NCBI Taxonomy" id="2697035"/>
    <lineage>
        <taxon>Bacteria</taxon>
        <taxon>Bacillati</taxon>
        <taxon>Bacillota</taxon>
        <taxon>Bacilli</taxon>
        <taxon>Bacillales</taxon>
        <taxon>Paenibacillaceae</taxon>
        <taxon>Paenibacillus</taxon>
    </lineage>
</organism>
<reference evidence="1 2" key="1">
    <citation type="submission" date="2020-01" db="EMBL/GenBank/DDBJ databases">
        <title>Paenibacillus soybeanensis sp. nov. isolated from the nodules of soybean (Glycine max(L.) Merr).</title>
        <authorList>
            <person name="Wang H."/>
        </authorList>
    </citation>
    <scope>NUCLEOTIDE SEQUENCE [LARGE SCALE GENOMIC DNA]</scope>
    <source>
        <strain evidence="1 2">T1</strain>
    </source>
</reference>
<dbReference type="Proteomes" id="UP000665561">
    <property type="component" value="Unassembled WGS sequence"/>
</dbReference>
<comment type="caution">
    <text evidence="1">The sequence shown here is derived from an EMBL/GenBank/DDBJ whole genome shotgun (WGS) entry which is preliminary data.</text>
</comment>
<proteinExistence type="predicted"/>